<evidence type="ECO:0000313" key="3">
    <source>
        <dbReference type="EMBL" id="TDK91829.1"/>
    </source>
</evidence>
<evidence type="ECO:0000313" key="4">
    <source>
        <dbReference type="Proteomes" id="UP000294929"/>
    </source>
</evidence>
<dbReference type="EMBL" id="SDLO01000004">
    <property type="protein sequence ID" value="TDK91829.1"/>
    <property type="molecule type" value="Genomic_DNA"/>
</dbReference>
<dbReference type="PANTHER" id="PTHR43476:SF3">
    <property type="entry name" value="FAD-BINDING MONOOXYGENASE"/>
    <property type="match status" value="1"/>
</dbReference>
<organism evidence="3 4">
    <name type="scientific">Mycolicibacterium mucogenicum</name>
    <name type="common">Mycobacterium mucogenicum</name>
    <dbReference type="NCBI Taxonomy" id="56689"/>
    <lineage>
        <taxon>Bacteria</taxon>
        <taxon>Bacillati</taxon>
        <taxon>Actinomycetota</taxon>
        <taxon>Actinomycetes</taxon>
        <taxon>Mycobacteriales</taxon>
        <taxon>Mycobacteriaceae</taxon>
        <taxon>Mycolicibacterium</taxon>
    </lineage>
</organism>
<dbReference type="GO" id="GO:0019622">
    <property type="term" value="P:3-(3-hydroxy)phenylpropionate catabolic process"/>
    <property type="evidence" value="ECO:0007669"/>
    <property type="project" value="TreeGrafter"/>
</dbReference>
<keyword evidence="1" id="KW-0560">Oxidoreductase</keyword>
<dbReference type="InterPro" id="IPR050631">
    <property type="entry name" value="PheA/TfdB_FAD_monoxygenase"/>
</dbReference>
<dbReference type="Gene3D" id="3.30.9.10">
    <property type="entry name" value="D-Amino Acid Oxidase, subunit A, domain 2"/>
    <property type="match status" value="1"/>
</dbReference>
<dbReference type="GO" id="GO:0071949">
    <property type="term" value="F:FAD binding"/>
    <property type="evidence" value="ECO:0007669"/>
    <property type="project" value="InterPro"/>
</dbReference>
<comment type="caution">
    <text evidence="3">The sequence shown here is derived from an EMBL/GenBank/DDBJ whole genome shotgun (WGS) entry which is preliminary data.</text>
</comment>
<dbReference type="PANTHER" id="PTHR43476">
    <property type="entry name" value="3-(3-HYDROXY-PHENYL)PROPIONATE/3-HYDROXYCINNAMIC ACID HYDROXYLASE"/>
    <property type="match status" value="1"/>
</dbReference>
<dbReference type="SUPFAM" id="SSF51905">
    <property type="entry name" value="FAD/NAD(P)-binding domain"/>
    <property type="match status" value="1"/>
</dbReference>
<protein>
    <submittedName>
        <fullName evidence="3">Bifunctional 3-(3-hydroxy-phenyl)propionate/3-hydroxycinnamic acid hydroxylase</fullName>
    </submittedName>
</protein>
<feature type="domain" description="FAD-binding" evidence="2">
    <location>
        <begin position="9"/>
        <end position="351"/>
    </location>
</feature>
<evidence type="ECO:0000259" key="2">
    <source>
        <dbReference type="Pfam" id="PF01494"/>
    </source>
</evidence>
<dbReference type="RefSeq" id="WP_133425986.1">
    <property type="nucleotide sequence ID" value="NZ_SDLO01000004.1"/>
</dbReference>
<accession>A0A4R5WL84</accession>
<dbReference type="InterPro" id="IPR036188">
    <property type="entry name" value="FAD/NAD-bd_sf"/>
</dbReference>
<dbReference type="GO" id="GO:0008688">
    <property type="term" value="F:3-(3-hydroxyphenyl)propionate hydroxylase activity"/>
    <property type="evidence" value="ECO:0007669"/>
    <property type="project" value="TreeGrafter"/>
</dbReference>
<sequence length="521" mass="57068">MPDPVTQSVPVVVVGAGPTGVTAATLLADHGVPTLVLDRWESVYPQPRAVHLDDEIHRILARLGVAEEFAAISRPALGLRLLDQNHHTLAQFDRDPARSRHGFPQANMFDQPELEQLLRANLATRPNVQLHGNSEVTGVTQHEPGRVRVTYSDRATGTEHVVETSYVLGCDGANSIVRASIGAAMDDLRFEQRWLVADVVTEAELNQWDGVHQVCDPVRAATYMRIGPDRYRWEFRLRPSETAADFSTMATLRALVAPWIGDVADAELDLVRVTEYTFRAQIADSWRDRNVFVLGDAAHLTPPFIGQGMGAGLRDAINLAWKVAGVINGELPEAVLATYQTERKPHARSMIGLALGMGWAITAGGHVGNIVRRTVAPRLRFIPGLRDKLTHGTTPRLRESALVHRSRTPWHLAGTLCPNPVLTDGRRLDALLGNGFALVTTTRPLAFHFAELAEHGIVVHVAEPGGELERWLRRGHATAAVIRPDRTVMSAGRDGWSLCTAIPGFTLSARTHSAHPTIQTN</sequence>
<name>A0A4R5WL84_MYCMU</name>
<dbReference type="Pfam" id="PF01494">
    <property type="entry name" value="FAD_binding_3"/>
    <property type="match status" value="1"/>
</dbReference>
<evidence type="ECO:0000256" key="1">
    <source>
        <dbReference type="ARBA" id="ARBA00023002"/>
    </source>
</evidence>
<reference evidence="3 4" key="1">
    <citation type="submission" date="2019-01" db="EMBL/GenBank/DDBJ databases">
        <title>High-quality-draft genome sequences of five non-tuberculosis mycobacteriaceae isolated from a nosocomial environment.</title>
        <authorList>
            <person name="Tiago I."/>
            <person name="Alarico S."/>
            <person name="Pereira S.G."/>
            <person name="Coelho C."/>
            <person name="Maranha A."/>
            <person name="Empadinhas N."/>
        </authorList>
    </citation>
    <scope>NUCLEOTIDE SEQUENCE [LARGE SCALE GENOMIC DNA]</scope>
    <source>
        <strain evidence="3 4">24AIII</strain>
    </source>
</reference>
<dbReference type="Proteomes" id="UP000294929">
    <property type="component" value="Unassembled WGS sequence"/>
</dbReference>
<dbReference type="Gene3D" id="3.50.50.60">
    <property type="entry name" value="FAD/NAD(P)-binding domain"/>
    <property type="match status" value="1"/>
</dbReference>
<dbReference type="InterPro" id="IPR002938">
    <property type="entry name" value="FAD-bd"/>
</dbReference>
<dbReference type="NCBIfam" id="NF004829">
    <property type="entry name" value="PRK06183.1-3"/>
    <property type="match status" value="1"/>
</dbReference>
<dbReference type="AlphaFoldDB" id="A0A4R5WL84"/>
<gene>
    <name evidence="3" type="ORF">EUA03_06245</name>
</gene>
<dbReference type="PRINTS" id="PR00420">
    <property type="entry name" value="RNGMNOXGNASE"/>
</dbReference>
<proteinExistence type="predicted"/>